<dbReference type="OrthoDB" id="8928061at2759"/>
<gene>
    <name evidence="1" type="ORF">RF11_16477</name>
</gene>
<name>A0A0C2NBG3_THEKT</name>
<evidence type="ECO:0000313" key="2">
    <source>
        <dbReference type="Proteomes" id="UP000031668"/>
    </source>
</evidence>
<organism evidence="1 2">
    <name type="scientific">Thelohanellus kitauei</name>
    <name type="common">Myxosporean</name>
    <dbReference type="NCBI Taxonomy" id="669202"/>
    <lineage>
        <taxon>Eukaryota</taxon>
        <taxon>Metazoa</taxon>
        <taxon>Cnidaria</taxon>
        <taxon>Myxozoa</taxon>
        <taxon>Myxosporea</taxon>
        <taxon>Bivalvulida</taxon>
        <taxon>Platysporina</taxon>
        <taxon>Myxobolidae</taxon>
        <taxon>Thelohanellus</taxon>
    </lineage>
</organism>
<accession>A0A0C2NBG3</accession>
<dbReference type="AlphaFoldDB" id="A0A0C2NBG3"/>
<dbReference type="EMBL" id="JWZT01000736">
    <property type="protein sequence ID" value="KII73655.1"/>
    <property type="molecule type" value="Genomic_DNA"/>
</dbReference>
<evidence type="ECO:0000313" key="1">
    <source>
        <dbReference type="EMBL" id="KII73655.1"/>
    </source>
</evidence>
<comment type="caution">
    <text evidence="1">The sequence shown here is derived from an EMBL/GenBank/DDBJ whole genome shotgun (WGS) entry which is preliminary data.</text>
</comment>
<reference evidence="1 2" key="1">
    <citation type="journal article" date="2014" name="Genome Biol. Evol.">
        <title>The genome of the myxosporean Thelohanellus kitauei shows adaptations to nutrient acquisition within its fish host.</title>
        <authorList>
            <person name="Yang Y."/>
            <person name="Xiong J."/>
            <person name="Zhou Z."/>
            <person name="Huo F."/>
            <person name="Miao W."/>
            <person name="Ran C."/>
            <person name="Liu Y."/>
            <person name="Zhang J."/>
            <person name="Feng J."/>
            <person name="Wang M."/>
            <person name="Wang M."/>
            <person name="Wang L."/>
            <person name="Yao B."/>
        </authorList>
    </citation>
    <scope>NUCLEOTIDE SEQUENCE [LARGE SCALE GENOMIC DNA]</scope>
    <source>
        <strain evidence="1">Wuqing</strain>
    </source>
</reference>
<keyword evidence="2" id="KW-1185">Reference proteome</keyword>
<proteinExistence type="predicted"/>
<sequence length="128" mass="14557">MHSGRYDVLVTDTVPFQNTDIVRNIFTAFPIFLKLVVRQEVSKKAEKMFESISLGSICITSFDCKAFYTNIQSNLPQCIQGVPVETYVFILYIITFKFRDLLKDPLNCSKISIAASDGKMDCTILRID</sequence>
<dbReference type="Proteomes" id="UP000031668">
    <property type="component" value="Unassembled WGS sequence"/>
</dbReference>
<protein>
    <submittedName>
        <fullName evidence="1">Uncharacterized protein</fullName>
    </submittedName>
</protein>